<protein>
    <submittedName>
        <fullName evidence="1">BF3164 family lipoprotein</fullName>
    </submittedName>
</protein>
<gene>
    <name evidence="1" type="ORF">ACFPFU_05600</name>
</gene>
<name>A0ABV9SY28_9BACT</name>
<sequence length="354" mass="40498">MRYTYTCFRLSACLVISTYLLSGCQKEIEQGPLLTDFFAKSPSLSIKGTPIEIRDNDEIYFTQMWEMIYAEGMLIIRDKDLNHYFKVFNLNSSEITKLGKIGDGPNELQTDYTRASFDAANRLVYLSNFPFYYAYSVDSLKNNSNTNPLYRLKIDPREDILIESTISRGFVVGAMFRKRFGLYRLEDDYFSSFGEYEQGTFMSNQGLIFPHPLKKKSVMLARPSEAFAILDYSDGNLSLIEDFKGWSSEQIETEESGGIVRAISSEDAKYCFVSGATSEKYIYALYSGNLRSATEFIDPALANIVYVFDWKGNPVKKLTLDYQVRSIAVDEENQKLYAAAFIDKELGLIKFDLR</sequence>
<dbReference type="Pfam" id="PF15869">
    <property type="entry name" value="TolB_like"/>
    <property type="match status" value="1"/>
</dbReference>
<keyword evidence="1" id="KW-0449">Lipoprotein</keyword>
<dbReference type="PROSITE" id="PS51257">
    <property type="entry name" value="PROKAR_LIPOPROTEIN"/>
    <property type="match status" value="1"/>
</dbReference>
<comment type="caution">
    <text evidence="1">The sequence shown here is derived from an EMBL/GenBank/DDBJ whole genome shotgun (WGS) entry which is preliminary data.</text>
</comment>
<reference evidence="2" key="1">
    <citation type="journal article" date="2019" name="Int. J. Syst. Evol. Microbiol.">
        <title>The Global Catalogue of Microorganisms (GCM) 10K type strain sequencing project: providing services to taxonomists for standard genome sequencing and annotation.</title>
        <authorList>
            <consortium name="The Broad Institute Genomics Platform"/>
            <consortium name="The Broad Institute Genome Sequencing Center for Infectious Disease"/>
            <person name="Wu L."/>
            <person name="Ma J."/>
        </authorList>
    </citation>
    <scope>NUCLEOTIDE SEQUENCE [LARGE SCALE GENOMIC DNA]</scope>
    <source>
        <strain evidence="2">CGMCC 4.7466</strain>
    </source>
</reference>
<dbReference type="RefSeq" id="WP_377062362.1">
    <property type="nucleotide sequence ID" value="NZ_JBHSJJ010000003.1"/>
</dbReference>
<evidence type="ECO:0000313" key="2">
    <source>
        <dbReference type="Proteomes" id="UP001595818"/>
    </source>
</evidence>
<evidence type="ECO:0000313" key="1">
    <source>
        <dbReference type="EMBL" id="MFC4871152.1"/>
    </source>
</evidence>
<keyword evidence="2" id="KW-1185">Reference proteome</keyword>
<proteinExistence type="predicted"/>
<dbReference type="EMBL" id="JBHSJJ010000003">
    <property type="protein sequence ID" value="MFC4871152.1"/>
    <property type="molecule type" value="Genomic_DNA"/>
</dbReference>
<organism evidence="1 2">
    <name type="scientific">Negadavirga shengliensis</name>
    <dbReference type="NCBI Taxonomy" id="1389218"/>
    <lineage>
        <taxon>Bacteria</taxon>
        <taxon>Pseudomonadati</taxon>
        <taxon>Bacteroidota</taxon>
        <taxon>Cytophagia</taxon>
        <taxon>Cytophagales</taxon>
        <taxon>Cyclobacteriaceae</taxon>
        <taxon>Negadavirga</taxon>
    </lineage>
</organism>
<dbReference type="Proteomes" id="UP001595818">
    <property type="component" value="Unassembled WGS sequence"/>
</dbReference>
<dbReference type="InterPro" id="IPR011044">
    <property type="entry name" value="Quino_amine_DH_bsu"/>
</dbReference>
<dbReference type="SUPFAM" id="SSF50969">
    <property type="entry name" value="YVTN repeat-like/Quinoprotein amine dehydrogenase"/>
    <property type="match status" value="1"/>
</dbReference>
<accession>A0ABV9SY28</accession>